<dbReference type="EMBL" id="BLJN01000001">
    <property type="protein sequence ID" value="GFE79384.1"/>
    <property type="molecule type" value="Genomic_DNA"/>
</dbReference>
<name>A0A829Y7Y6_9GAMM</name>
<dbReference type="AlphaFoldDB" id="A0A829Y7Y6"/>
<feature type="coiled-coil region" evidence="1">
    <location>
        <begin position="92"/>
        <end position="119"/>
    </location>
</feature>
<keyword evidence="4" id="KW-1185">Reference proteome</keyword>
<protein>
    <recommendedName>
        <fullName evidence="5">Lipoprotein</fullName>
    </recommendedName>
</protein>
<sequence>MIKTIISVTLLTSLAAATASAECSYPKSPSGLPDGATATQDEMVGGMKAIKEYNSAVTTYLNCLETEMNTRIEAAGPEAPADQVEQIKAIHTKRHNAAVEELESTAARFNEQVKVFKAREKKS</sequence>
<evidence type="ECO:0008006" key="5">
    <source>
        <dbReference type="Google" id="ProtNLM"/>
    </source>
</evidence>
<feature type="signal peptide" evidence="2">
    <location>
        <begin position="1"/>
        <end position="21"/>
    </location>
</feature>
<dbReference type="RefSeq" id="WP_161811057.1">
    <property type="nucleotide sequence ID" value="NZ_BLJN01000001.1"/>
</dbReference>
<evidence type="ECO:0000256" key="1">
    <source>
        <dbReference type="SAM" id="Coils"/>
    </source>
</evidence>
<feature type="chain" id="PRO_5032401429" description="Lipoprotein" evidence="2">
    <location>
        <begin position="22"/>
        <end position="123"/>
    </location>
</feature>
<accession>A0A829Y7Y6</accession>
<evidence type="ECO:0000313" key="3">
    <source>
        <dbReference type="EMBL" id="GFE79384.1"/>
    </source>
</evidence>
<gene>
    <name evidence="3" type="ORF">GCM10011487_13840</name>
</gene>
<evidence type="ECO:0000256" key="2">
    <source>
        <dbReference type="SAM" id="SignalP"/>
    </source>
</evidence>
<reference evidence="4" key="1">
    <citation type="submission" date="2020-01" db="EMBL/GenBank/DDBJ databases">
        <title>'Steroidobacter agaridevorans' sp. nov., agar-degrading bacteria isolated from rhizosphere soils.</title>
        <authorList>
            <person name="Ikenaga M."/>
            <person name="Kataoka M."/>
            <person name="Murouchi A."/>
            <person name="Katsuragi S."/>
            <person name="Sakai M."/>
        </authorList>
    </citation>
    <scope>NUCLEOTIDE SEQUENCE [LARGE SCALE GENOMIC DNA]</scope>
    <source>
        <strain evidence="4">YU21-B</strain>
    </source>
</reference>
<evidence type="ECO:0000313" key="4">
    <source>
        <dbReference type="Proteomes" id="UP000445000"/>
    </source>
</evidence>
<keyword evidence="1" id="KW-0175">Coiled coil</keyword>
<organism evidence="3 4">
    <name type="scientific">Steroidobacter agaridevorans</name>
    <dbReference type="NCBI Taxonomy" id="2695856"/>
    <lineage>
        <taxon>Bacteria</taxon>
        <taxon>Pseudomonadati</taxon>
        <taxon>Pseudomonadota</taxon>
        <taxon>Gammaproteobacteria</taxon>
        <taxon>Steroidobacterales</taxon>
        <taxon>Steroidobacteraceae</taxon>
        <taxon>Steroidobacter</taxon>
    </lineage>
</organism>
<comment type="caution">
    <text evidence="3">The sequence shown here is derived from an EMBL/GenBank/DDBJ whole genome shotgun (WGS) entry which is preliminary data.</text>
</comment>
<proteinExistence type="predicted"/>
<dbReference type="Proteomes" id="UP000445000">
    <property type="component" value="Unassembled WGS sequence"/>
</dbReference>
<keyword evidence="2" id="KW-0732">Signal</keyword>